<protein>
    <submittedName>
        <fullName evidence="1">Four helix bundle protein</fullName>
    </submittedName>
</protein>
<proteinExistence type="predicted"/>
<dbReference type="CDD" id="cd16377">
    <property type="entry name" value="23S_rRNA_IVP_like"/>
    <property type="match status" value="1"/>
</dbReference>
<dbReference type="PANTHER" id="PTHR38471:SF2">
    <property type="entry name" value="FOUR HELIX BUNDLE PROTEIN"/>
    <property type="match status" value="1"/>
</dbReference>
<dbReference type="Proteomes" id="UP001168552">
    <property type="component" value="Unassembled WGS sequence"/>
</dbReference>
<evidence type="ECO:0000313" key="2">
    <source>
        <dbReference type="Proteomes" id="UP001168552"/>
    </source>
</evidence>
<dbReference type="Gene3D" id="1.20.1440.60">
    <property type="entry name" value="23S rRNA-intervening sequence"/>
    <property type="match status" value="1"/>
</dbReference>
<name>A0ABT8F5U2_9BACT</name>
<dbReference type="Pfam" id="PF05635">
    <property type="entry name" value="23S_rRNA_IVP"/>
    <property type="match status" value="1"/>
</dbReference>
<dbReference type="InterPro" id="IPR036583">
    <property type="entry name" value="23S_rRNA_IVS_sf"/>
</dbReference>
<comment type="caution">
    <text evidence="1">The sequence shown here is derived from an EMBL/GenBank/DDBJ whole genome shotgun (WGS) entry which is preliminary data.</text>
</comment>
<dbReference type="SUPFAM" id="SSF158446">
    <property type="entry name" value="IVS-encoded protein-like"/>
    <property type="match status" value="1"/>
</dbReference>
<dbReference type="NCBIfam" id="TIGR02436">
    <property type="entry name" value="four helix bundle protein"/>
    <property type="match status" value="1"/>
</dbReference>
<evidence type="ECO:0000313" key="1">
    <source>
        <dbReference type="EMBL" id="MDN4165755.1"/>
    </source>
</evidence>
<dbReference type="RefSeq" id="WP_320004285.1">
    <property type="nucleotide sequence ID" value="NZ_JAUHJS010000004.1"/>
</dbReference>
<organism evidence="1 2">
    <name type="scientific">Shiella aurantiaca</name>
    <dbReference type="NCBI Taxonomy" id="3058365"/>
    <lineage>
        <taxon>Bacteria</taxon>
        <taxon>Pseudomonadati</taxon>
        <taxon>Bacteroidota</taxon>
        <taxon>Cytophagia</taxon>
        <taxon>Cytophagales</taxon>
        <taxon>Shiellaceae</taxon>
        <taxon>Shiella</taxon>
    </lineage>
</organism>
<accession>A0ABT8F5U2</accession>
<sequence>MGRHRYEDLEVWKLALDLSIQVSFETRNYPNVEKYALVPQTNRSAYSIPSNIAEGAGRGGNKEFVNFLHYALGSLNELETQILIAFKLDYLQEERYLYFIDKYGVLKKMIINLTKALV</sequence>
<dbReference type="InterPro" id="IPR012657">
    <property type="entry name" value="23S_rRNA-intervening_sequence"/>
</dbReference>
<keyword evidence="2" id="KW-1185">Reference proteome</keyword>
<dbReference type="PANTHER" id="PTHR38471">
    <property type="entry name" value="FOUR HELIX BUNDLE PROTEIN"/>
    <property type="match status" value="1"/>
</dbReference>
<reference evidence="1" key="1">
    <citation type="submission" date="2023-06" db="EMBL/GenBank/DDBJ databases">
        <title>Cytophagales bacterium Strain LB-30, isolated from soil.</title>
        <authorList>
            <person name="Liu B."/>
        </authorList>
    </citation>
    <scope>NUCLEOTIDE SEQUENCE</scope>
    <source>
        <strain evidence="1">LB-30</strain>
    </source>
</reference>
<dbReference type="EMBL" id="JAUHJS010000004">
    <property type="protein sequence ID" value="MDN4165755.1"/>
    <property type="molecule type" value="Genomic_DNA"/>
</dbReference>
<gene>
    <name evidence="1" type="ORF">QWY31_09590</name>
</gene>